<dbReference type="EMBL" id="MCGH01000002">
    <property type="protein sequence ID" value="ODM06476.1"/>
    <property type="molecule type" value="Genomic_DNA"/>
</dbReference>
<dbReference type="EMBL" id="MEHA01000001">
    <property type="protein sequence ID" value="ODR56037.1"/>
    <property type="molecule type" value="Genomic_DNA"/>
</dbReference>
<evidence type="ECO:0000313" key="8">
    <source>
        <dbReference type="Proteomes" id="UP000094067"/>
    </source>
</evidence>
<dbReference type="InterPro" id="IPR046947">
    <property type="entry name" value="LytR-like"/>
</dbReference>
<evidence type="ECO:0000256" key="3">
    <source>
        <dbReference type="PROSITE-ProRule" id="PRU00169"/>
    </source>
</evidence>
<dbReference type="GO" id="GO:0003677">
    <property type="term" value="F:DNA binding"/>
    <property type="evidence" value="ECO:0007669"/>
    <property type="project" value="UniProtKB-KW"/>
</dbReference>
<comment type="function">
    <text evidence="2">May play the central regulatory role in sporulation. It may be an element of the effector pathway responsible for the activation of sporulation genes in response to nutritional stress. Spo0A may act in concert with spo0H (a sigma factor) to control the expression of some genes that are critical to the sporulation process.</text>
</comment>
<evidence type="ECO:0000313" key="10">
    <source>
        <dbReference type="Proteomes" id="UP000094869"/>
    </source>
</evidence>
<dbReference type="PROSITE" id="PS50110">
    <property type="entry name" value="RESPONSE_REGULATORY"/>
    <property type="match status" value="1"/>
</dbReference>
<accession>A0A1E3AE31</accession>
<dbReference type="Proteomes" id="UP000094869">
    <property type="component" value="Unassembled WGS sequence"/>
</dbReference>
<organism evidence="5 8">
    <name type="scientific">Eisenbergiella tayi</name>
    <dbReference type="NCBI Taxonomy" id="1432052"/>
    <lineage>
        <taxon>Bacteria</taxon>
        <taxon>Bacillati</taxon>
        <taxon>Bacillota</taxon>
        <taxon>Clostridia</taxon>
        <taxon>Lachnospirales</taxon>
        <taxon>Lachnospiraceae</taxon>
        <taxon>Eisenbergiella</taxon>
    </lineage>
</organism>
<keyword evidence="3" id="KW-0597">Phosphoprotein</keyword>
<gene>
    <name evidence="7" type="ORF">BEI59_02515</name>
    <name evidence="5" type="ORF">BEI61_02366</name>
    <name evidence="6" type="ORF">BEI63_32155</name>
</gene>
<reference evidence="6 10" key="2">
    <citation type="submission" date="2016-08" db="EMBL/GenBank/DDBJ databases">
        <title>Characterization of Isolates of Eisenbergiella tayi Derived from Blood Cultures, Using Whole Genome Sequencing.</title>
        <authorList>
            <person name="Bernier A.-M."/>
            <person name="Burdz T."/>
            <person name="Wiebe D."/>
            <person name="Bernard K."/>
        </authorList>
    </citation>
    <scope>NUCLEOTIDE SEQUENCE [LARGE SCALE GENOMIC DNA]</scope>
    <source>
        <strain evidence="6 10">NML120146</strain>
    </source>
</reference>
<dbReference type="OrthoDB" id="9774865at2"/>
<dbReference type="EMBL" id="MEHD01000056">
    <property type="protein sequence ID" value="ODR44260.1"/>
    <property type="molecule type" value="Genomic_DNA"/>
</dbReference>
<dbReference type="SUPFAM" id="SSF52172">
    <property type="entry name" value="CheY-like"/>
    <property type="match status" value="1"/>
</dbReference>
<dbReference type="InterPro" id="IPR001789">
    <property type="entry name" value="Sig_transdc_resp-reg_receiver"/>
</dbReference>
<feature type="modified residue" description="4-aspartylphosphate" evidence="3">
    <location>
        <position position="72"/>
    </location>
</feature>
<evidence type="ECO:0000313" key="5">
    <source>
        <dbReference type="EMBL" id="ODM06476.1"/>
    </source>
</evidence>
<reference evidence="5 8" key="1">
    <citation type="submission" date="2016-07" db="EMBL/GenBank/DDBJ databases">
        <title>Characterization of isolates of Eisenbergiella tayi derived from blood cultures, using whole genome sequencing.</title>
        <authorList>
            <person name="Burdz T."/>
            <person name="Wiebe D."/>
            <person name="Huynh C."/>
            <person name="Bernard K."/>
        </authorList>
    </citation>
    <scope>NUCLEOTIDE SEQUENCE [LARGE SCALE GENOMIC DNA]</scope>
    <source>
        <strain evidence="5 8">NML 110608</strain>
    </source>
</reference>
<evidence type="ECO:0000256" key="2">
    <source>
        <dbReference type="ARBA" id="ARBA00024867"/>
    </source>
</evidence>
<sequence length="263" mass="30407">MYREKGKERENDVETELKVAVCDDSQADRNILSQLVKKTADDMGIPVHIQEYSSGENLMEDILSEHDILFLDIQMEGMDGQETAFAFRSQNRNAVLVFVTGVAVPTPEMFKVYPYRYLLKQELLSKGREDMSAILKKAAERKKHVYLTAFYKGKMMQLDSDRILYISLKKRGCQIWLNQEKEESPINCNSRLADIYAGLEMHNFAYAHNSYVVNLKYVAKVEGNLLVLMDGTALTISRSRKEEFHKAFTRYLGNKYPKKQYDV</sequence>
<dbReference type="Gene3D" id="3.40.50.2300">
    <property type="match status" value="1"/>
</dbReference>
<dbReference type="PANTHER" id="PTHR37299:SF1">
    <property type="entry name" value="STAGE 0 SPORULATION PROTEIN A HOMOLOG"/>
    <property type="match status" value="1"/>
</dbReference>
<keyword evidence="10" id="KW-1185">Reference proteome</keyword>
<comment type="caution">
    <text evidence="5">The sequence shown here is derived from an EMBL/GenBank/DDBJ whole genome shotgun (WGS) entry which is preliminary data.</text>
</comment>
<dbReference type="PANTHER" id="PTHR37299">
    <property type="entry name" value="TRANSCRIPTIONAL REGULATOR-RELATED"/>
    <property type="match status" value="1"/>
</dbReference>
<dbReference type="InterPro" id="IPR011006">
    <property type="entry name" value="CheY-like_superfamily"/>
</dbReference>
<evidence type="ECO:0000256" key="1">
    <source>
        <dbReference type="ARBA" id="ARBA00018672"/>
    </source>
</evidence>
<dbReference type="Proteomes" id="UP000094271">
    <property type="component" value="Unassembled WGS sequence"/>
</dbReference>
<dbReference type="AlphaFoldDB" id="A0A1E3AE31"/>
<name>A0A1E3AE31_9FIRM</name>
<dbReference type="InterPro" id="IPR007492">
    <property type="entry name" value="LytTR_DNA-bd_dom"/>
</dbReference>
<evidence type="ECO:0000313" key="7">
    <source>
        <dbReference type="EMBL" id="ODR56037.1"/>
    </source>
</evidence>
<protein>
    <recommendedName>
        <fullName evidence="1">Stage 0 sporulation protein A homolog</fullName>
    </recommendedName>
</protein>
<dbReference type="Proteomes" id="UP000094067">
    <property type="component" value="Unassembled WGS sequence"/>
</dbReference>
<dbReference type="Pfam" id="PF04397">
    <property type="entry name" value="LytTR"/>
    <property type="match status" value="1"/>
</dbReference>
<evidence type="ECO:0000313" key="9">
    <source>
        <dbReference type="Proteomes" id="UP000094271"/>
    </source>
</evidence>
<dbReference type="SMART" id="SM00850">
    <property type="entry name" value="LytTR"/>
    <property type="match status" value="1"/>
</dbReference>
<proteinExistence type="predicted"/>
<dbReference type="RefSeq" id="WP_069152414.1">
    <property type="nucleotide sequence ID" value="NZ_DAWDRA010000402.1"/>
</dbReference>
<dbReference type="GO" id="GO:0000156">
    <property type="term" value="F:phosphorelay response regulator activity"/>
    <property type="evidence" value="ECO:0007669"/>
    <property type="project" value="InterPro"/>
</dbReference>
<dbReference type="Pfam" id="PF00072">
    <property type="entry name" value="Response_reg"/>
    <property type="match status" value="1"/>
</dbReference>
<evidence type="ECO:0000313" key="6">
    <source>
        <dbReference type="EMBL" id="ODR44260.1"/>
    </source>
</evidence>
<dbReference type="PATRIC" id="fig|1432052.4.peg.2648"/>
<keyword evidence="5" id="KW-0238">DNA-binding</keyword>
<reference evidence="7 9" key="3">
    <citation type="submission" date="2016-08" db="EMBL/GenBank/DDBJ databases">
        <authorList>
            <person name="Seilhamer J.J."/>
        </authorList>
    </citation>
    <scope>NUCLEOTIDE SEQUENCE [LARGE SCALE GENOMIC DNA]</scope>
    <source>
        <strain evidence="7 9">NML150140-1</strain>
    </source>
</reference>
<evidence type="ECO:0000259" key="4">
    <source>
        <dbReference type="PROSITE" id="PS50110"/>
    </source>
</evidence>
<dbReference type="Gene3D" id="2.40.50.1020">
    <property type="entry name" value="LytTr DNA-binding domain"/>
    <property type="match status" value="1"/>
</dbReference>
<feature type="domain" description="Response regulatory" evidence="4">
    <location>
        <begin position="18"/>
        <end position="135"/>
    </location>
</feature>